<dbReference type="InterPro" id="IPR027417">
    <property type="entry name" value="P-loop_NTPase"/>
</dbReference>
<evidence type="ECO:0000313" key="2">
    <source>
        <dbReference type="Proteomes" id="UP000230405"/>
    </source>
</evidence>
<dbReference type="EMBL" id="PFPO01000011">
    <property type="protein sequence ID" value="PIZ99785.1"/>
    <property type="molecule type" value="Genomic_DNA"/>
</dbReference>
<dbReference type="Proteomes" id="UP000230405">
    <property type="component" value="Unassembled WGS sequence"/>
</dbReference>
<dbReference type="PIRSF" id="PIRSF015617">
    <property type="entry name" value="Adensltrnsf_CobA"/>
    <property type="match status" value="1"/>
</dbReference>
<proteinExistence type="predicted"/>
<dbReference type="PANTHER" id="PTHR46638">
    <property type="entry name" value="CORRINOID ADENOSYLTRANSFERASE"/>
    <property type="match status" value="1"/>
</dbReference>
<reference evidence="2" key="1">
    <citation type="submission" date="2017-09" db="EMBL/GenBank/DDBJ databases">
        <title>Depth-based differentiation of microbial function through sediment-hosted aquifers and enrichment of novel symbionts in the deep terrestrial subsurface.</title>
        <authorList>
            <person name="Probst A.J."/>
            <person name="Ladd B."/>
            <person name="Jarett J.K."/>
            <person name="Geller-Mcgrath D.E."/>
            <person name="Sieber C.M.K."/>
            <person name="Emerson J.B."/>
            <person name="Anantharaman K."/>
            <person name="Thomas B.C."/>
            <person name="Malmstrom R."/>
            <person name="Stieglmeier M."/>
            <person name="Klingl A."/>
            <person name="Woyke T."/>
            <person name="Ryan C.M."/>
            <person name="Banfield J.F."/>
        </authorList>
    </citation>
    <scope>NUCLEOTIDE SEQUENCE [LARGE SCALE GENOMIC DNA]</scope>
</reference>
<dbReference type="GO" id="GO:0005524">
    <property type="term" value="F:ATP binding"/>
    <property type="evidence" value="ECO:0007669"/>
    <property type="project" value="InterPro"/>
</dbReference>
<dbReference type="GO" id="GO:0009236">
    <property type="term" value="P:cobalamin biosynthetic process"/>
    <property type="evidence" value="ECO:0007669"/>
    <property type="project" value="InterPro"/>
</dbReference>
<sequence>MKNKVGRIQVYTGDGKGKTTAALGLALRARGRGWRVAIIFFDKGGNHYGEREMLAQVGIDFWVTGLLRFDELKKKFRFGVTAADQMEGIKGLDLVRAIFQKNNYDLLILDEINSSLCLGIVEQNKFISLLGQKPQSLELVLTGRQANEKILKLADLVTEMQPRKHYFNQGQLARAGVEY</sequence>
<name>A0A2M7VGL8_9BACT</name>
<dbReference type="InterPro" id="IPR003724">
    <property type="entry name" value="CblAdoTrfase_CobA"/>
</dbReference>
<evidence type="ECO:0000313" key="1">
    <source>
        <dbReference type="EMBL" id="PIZ99785.1"/>
    </source>
</evidence>
<protein>
    <submittedName>
        <fullName evidence="1">Cob(I)yrinic acid a,c-diamide adenosyltransferase</fullName>
    </submittedName>
</protein>
<keyword evidence="1" id="KW-0808">Transferase</keyword>
<dbReference type="Gene3D" id="3.40.50.300">
    <property type="entry name" value="P-loop containing nucleotide triphosphate hydrolases"/>
    <property type="match status" value="1"/>
</dbReference>
<gene>
    <name evidence="1" type="ORF">COX77_00470</name>
</gene>
<accession>A0A2M7VGL8</accession>
<dbReference type="GO" id="GO:0008817">
    <property type="term" value="F:corrinoid adenosyltransferase activity"/>
    <property type="evidence" value="ECO:0007669"/>
    <property type="project" value="InterPro"/>
</dbReference>
<comment type="caution">
    <text evidence="1">The sequence shown here is derived from an EMBL/GenBank/DDBJ whole genome shotgun (WGS) entry which is preliminary data.</text>
</comment>
<dbReference type="Pfam" id="PF02572">
    <property type="entry name" value="CobA_CobO_BtuR"/>
    <property type="match status" value="1"/>
</dbReference>
<dbReference type="PANTHER" id="PTHR46638:SF1">
    <property type="entry name" value="CORRINOID ADENOSYLTRANSFERASE"/>
    <property type="match status" value="1"/>
</dbReference>
<dbReference type="AlphaFoldDB" id="A0A2M7VGL8"/>
<organism evidence="1 2">
    <name type="scientific">Candidatus Komeilibacteria bacterium CG_4_10_14_0_2_um_filter_37_10</name>
    <dbReference type="NCBI Taxonomy" id="1974470"/>
    <lineage>
        <taxon>Bacteria</taxon>
        <taxon>Candidatus Komeiliibacteriota</taxon>
    </lineage>
</organism>
<dbReference type="SUPFAM" id="SSF52540">
    <property type="entry name" value="P-loop containing nucleoside triphosphate hydrolases"/>
    <property type="match status" value="1"/>
</dbReference>